<keyword evidence="2" id="KW-1185">Reference proteome</keyword>
<name>A0A8J7AI60_DESMC</name>
<accession>A0A8J7AI60</accession>
<evidence type="ECO:0000313" key="2">
    <source>
        <dbReference type="Proteomes" id="UP000622533"/>
    </source>
</evidence>
<dbReference type="RefSeq" id="WP_193924863.1">
    <property type="nucleotide sequence ID" value="NZ_JADEXS020000001.1"/>
</dbReference>
<organism evidence="1 2">
    <name type="scientific">Desmonostoc muscorum LEGE 12446</name>
    <dbReference type="NCBI Taxonomy" id="1828758"/>
    <lineage>
        <taxon>Bacteria</taxon>
        <taxon>Bacillati</taxon>
        <taxon>Cyanobacteriota</taxon>
        <taxon>Cyanophyceae</taxon>
        <taxon>Nostocales</taxon>
        <taxon>Nostocaceae</taxon>
        <taxon>Desmonostoc</taxon>
    </lineage>
</organism>
<protein>
    <submittedName>
        <fullName evidence="1">Uncharacterized protein</fullName>
    </submittedName>
</protein>
<comment type="caution">
    <text evidence="1">The sequence shown here is derived from an EMBL/GenBank/DDBJ whole genome shotgun (WGS) entry which is preliminary data.</text>
</comment>
<proteinExistence type="predicted"/>
<gene>
    <name evidence="1" type="ORF">IQ276_34880</name>
</gene>
<sequence>MKYKYQIWISLKTISFVRAQRCCAPTAWSLSAIVQIVWSVLVLQNLVCFVYATEIATKNLVGISFVKYRFDNYKDLLIENDSLYIFQNGRKIKVISKFIYHAQDWKAMVETIRENHL</sequence>
<reference evidence="1" key="1">
    <citation type="submission" date="2020-10" db="EMBL/GenBank/DDBJ databases">
        <authorList>
            <person name="Castelo-Branco R."/>
            <person name="Eusebio N."/>
            <person name="Adriana R."/>
            <person name="Vieira A."/>
            <person name="Brugerolle De Fraissinette N."/>
            <person name="Rezende De Castro R."/>
            <person name="Schneider M.P."/>
            <person name="Vasconcelos V."/>
            <person name="Leao P.N."/>
        </authorList>
    </citation>
    <scope>NUCLEOTIDE SEQUENCE</scope>
    <source>
        <strain evidence="1">LEGE 12446</strain>
    </source>
</reference>
<evidence type="ECO:0000313" key="1">
    <source>
        <dbReference type="EMBL" id="MBE9027418.1"/>
    </source>
</evidence>
<dbReference type="EMBL" id="JADEXS010000890">
    <property type="protein sequence ID" value="MBE9027418.1"/>
    <property type="molecule type" value="Genomic_DNA"/>
</dbReference>
<dbReference type="Proteomes" id="UP000622533">
    <property type="component" value="Unassembled WGS sequence"/>
</dbReference>
<dbReference type="AlphaFoldDB" id="A0A8J7AI60"/>